<dbReference type="AlphaFoldDB" id="A0A448XFZ0"/>
<gene>
    <name evidence="2" type="ORF">PXEA_LOCUS29061</name>
</gene>
<feature type="region of interest" description="Disordered" evidence="1">
    <location>
        <begin position="330"/>
        <end position="368"/>
    </location>
</feature>
<feature type="compositionally biased region" description="Low complexity" evidence="1">
    <location>
        <begin position="330"/>
        <end position="348"/>
    </location>
</feature>
<feature type="compositionally biased region" description="Polar residues" evidence="1">
    <location>
        <begin position="558"/>
        <end position="568"/>
    </location>
</feature>
<dbReference type="Proteomes" id="UP000784294">
    <property type="component" value="Unassembled WGS sequence"/>
</dbReference>
<feature type="region of interest" description="Disordered" evidence="1">
    <location>
        <begin position="181"/>
        <end position="201"/>
    </location>
</feature>
<name>A0A448XFZ0_9PLAT</name>
<reference evidence="2" key="1">
    <citation type="submission" date="2018-11" db="EMBL/GenBank/DDBJ databases">
        <authorList>
            <consortium name="Pathogen Informatics"/>
        </authorList>
    </citation>
    <scope>NUCLEOTIDE SEQUENCE</scope>
</reference>
<organism evidence="2 3">
    <name type="scientific">Protopolystoma xenopodis</name>
    <dbReference type="NCBI Taxonomy" id="117903"/>
    <lineage>
        <taxon>Eukaryota</taxon>
        <taxon>Metazoa</taxon>
        <taxon>Spiralia</taxon>
        <taxon>Lophotrochozoa</taxon>
        <taxon>Platyhelminthes</taxon>
        <taxon>Monogenea</taxon>
        <taxon>Polyopisthocotylea</taxon>
        <taxon>Polystomatidea</taxon>
        <taxon>Polystomatidae</taxon>
        <taxon>Protopolystoma</taxon>
    </lineage>
</organism>
<accession>A0A448XFZ0</accession>
<evidence type="ECO:0000313" key="2">
    <source>
        <dbReference type="EMBL" id="VEL35621.1"/>
    </source>
</evidence>
<sequence length="748" mass="79288">MPVCSALHKTGNSFANGYFSPIAASQLSENFGSTVCCLCLGVHLRSTHPACNSGQSRFCRAASGEICPHSTSTSSIPTIPASTSAFTNMHICPLLLSCASSSPVHMCHCSNPPSSVEINPHLEPFRRLTHCHHAPAVQHNLHQCHRKQQHQLHSPEQEQPANYTFCPGSSAAIADLDAYSELSHRPSSQDDDGLSGLESPLPSGTAFDAASVVVAPTSDLAFPVGQLVLARERRRSFSTPEGVALLNASTESGTIASPLFTACFRPTPQANTTATTVSLSASIAGQVHYDGVYPQLVKSTDAHLLPGHSIAELPAHTLFSSSCFNSSSSSSSASPSPPSASSCLFAPSETTRHKHSPDPTIGHPIPTAPVPASVPSSVLLSSLSPPALINSPSESCIGMHILRRRDRHHQLSGPPPASATTAFKTETSSTLLPPLDSLGTSVSWASSSCSCVCSAVKAGSGVWPGTVGSGCEQIACDVAKPRLNKCPDFHSCIACDSGQIYACPSCSAAVTGLAKPIHYLQTNLQCRQTQSHSQSREEHRQPNETVLNLRHSSRSTSAVQPLCSSHSQRVSEKANESPQADASEVPLCSPSKRCPGLMQTTIFPRVYATLDAVGRGDGVTSPLMACSHVQLHHPHHHHHPHWNHPRCPHRPYQEVREAEMKLQEAEAVIATANAALPLRRPVSKAGAGPSKVPQSTMSAATSATAPLGGAFWPVSPYLSMPFHHMAASTTVQTKLPMVRRKTRFLTIS</sequence>
<comment type="caution">
    <text evidence="2">The sequence shown here is derived from an EMBL/GenBank/DDBJ whole genome shotgun (WGS) entry which is preliminary data.</text>
</comment>
<proteinExistence type="predicted"/>
<protein>
    <submittedName>
        <fullName evidence="2">Uncharacterized protein</fullName>
    </submittedName>
</protein>
<dbReference type="EMBL" id="CAAALY010250260">
    <property type="protein sequence ID" value="VEL35621.1"/>
    <property type="molecule type" value="Genomic_DNA"/>
</dbReference>
<keyword evidence="3" id="KW-1185">Reference proteome</keyword>
<evidence type="ECO:0000256" key="1">
    <source>
        <dbReference type="SAM" id="MobiDB-lite"/>
    </source>
</evidence>
<evidence type="ECO:0000313" key="3">
    <source>
        <dbReference type="Proteomes" id="UP000784294"/>
    </source>
</evidence>
<feature type="region of interest" description="Disordered" evidence="1">
    <location>
        <begin position="558"/>
        <end position="586"/>
    </location>
</feature>